<keyword evidence="3" id="KW-0472">Membrane</keyword>
<name>W7YQ55_9BACL</name>
<keyword evidence="2" id="KW-1015">Disulfide bond</keyword>
<evidence type="ECO:0000259" key="4">
    <source>
        <dbReference type="SMART" id="SM00560"/>
    </source>
</evidence>
<dbReference type="SUPFAM" id="SSF49899">
    <property type="entry name" value="Concanavalin A-like lectins/glucanases"/>
    <property type="match status" value="1"/>
</dbReference>
<dbReference type="InterPro" id="IPR006626">
    <property type="entry name" value="PbH1"/>
</dbReference>
<dbReference type="Gene3D" id="2.60.40.1080">
    <property type="match status" value="1"/>
</dbReference>
<keyword evidence="3" id="KW-0812">Transmembrane</keyword>
<dbReference type="SUPFAM" id="SSF51126">
    <property type="entry name" value="Pectin lyase-like"/>
    <property type="match status" value="2"/>
</dbReference>
<comment type="caution">
    <text evidence="6">The sequence shown here is derived from an EMBL/GenBank/DDBJ whole genome shotgun (WGS) entry which is preliminary data.</text>
</comment>
<sequence>MGVFFAFNYLIKGELFMKIVKRIIRNYFFQVMFIGLALLYFNTGKFESSVFAANGGTNYYVDSSLTTNGDGQEAHPFNNLVSINAITLQAGDKVLFKRGTVYSGTFIPKGSGTNSSPILIGAYGGGTSRPIINADGQTDAVLLKNVQYIQLRDLELTASGDNKTVRRGVHVLGQDAGDLYGIVLQNLEIHDVRGYMPSTTGGNIAVGKYGNASGGIVIEVLGSAIKTAFHDIKVLDNTVHSVDRQGIYTWSNWCQRPELVGFWFNLCTAKWNPFTNVLISGNHLSDIGGDGIVAKTSTDVIVEHNTLEGFNVRSNSPNAGMWTANTNHVLFQYNSASGGKTTSDGMAYDVDHSSNNITFQYNLSYDNEGGFFLLCPYAGSAGQTQNFTIRYNISINDHARLFQSCGGKLINGQIYNNTMYVGPNIATSIFDGGSTIDTVTFANNIVYSPSGGRVNWSTSNTNLKVDHNVLYGVPIPSWATNTITSNPGLTGPSLIDAGGYKLLTGSSALGAGIRIADNGGRDYFGTALQNSTPNIGAYEGAGEAQSPVTGVTLSPATLTLAPNDDPFQLIASVAPLNTSNTSLSWLSSDLNIATVDVNGKVTPKSEGSVTITVTTLDGNFQASSQVTVIPSSPIAFYKFEEKSGTIIADSSGRGYTGGLVGGTLQNTVGVSGQGLAIPGQGVYASLPNFLDPGRVDFTAIGWVYLDEAKGGNQYILQQEGSQGRSWLYRRTDNGKLGSFLGGSELLTTNTIPLRQWTQVAVVKKGNVISLYLNGLLNATSSRNVETSIGNFRLGAHKNPDTNNQNWKGSLDEFRFYDKSLNDIQISQLYNQNIPNVASSLDELTEPVETEILISQ</sequence>
<dbReference type="InterPro" id="IPR006558">
    <property type="entry name" value="LamG-like"/>
</dbReference>
<evidence type="ECO:0000256" key="2">
    <source>
        <dbReference type="ARBA" id="ARBA00023157"/>
    </source>
</evidence>
<evidence type="ECO:0008006" key="8">
    <source>
        <dbReference type="Google" id="ProtNLM"/>
    </source>
</evidence>
<evidence type="ECO:0000256" key="1">
    <source>
        <dbReference type="ARBA" id="ARBA00022729"/>
    </source>
</evidence>
<keyword evidence="7" id="KW-1185">Reference proteome</keyword>
<dbReference type="SMART" id="SM00710">
    <property type="entry name" value="PbH1"/>
    <property type="match status" value="7"/>
</dbReference>
<dbReference type="InterPro" id="IPR012334">
    <property type="entry name" value="Pectin_lyas_fold"/>
</dbReference>
<protein>
    <recommendedName>
        <fullName evidence="8">BIG2 domain-containing protein</fullName>
    </recommendedName>
</protein>
<feature type="domain" description="BIG2" evidence="5">
    <location>
        <begin position="547"/>
        <end position="625"/>
    </location>
</feature>
<keyword evidence="1" id="KW-0732">Signal</keyword>
<dbReference type="InterPro" id="IPR013320">
    <property type="entry name" value="ConA-like_dom_sf"/>
</dbReference>
<dbReference type="eggNOG" id="COG2931">
    <property type="taxonomic scope" value="Bacteria"/>
</dbReference>
<dbReference type="Pfam" id="PF02368">
    <property type="entry name" value="Big_2"/>
    <property type="match status" value="1"/>
</dbReference>
<gene>
    <name evidence="6" type="ORF">JCM16418_4891</name>
</gene>
<dbReference type="SUPFAM" id="SSF49373">
    <property type="entry name" value="Invasin/intimin cell-adhesion fragments"/>
    <property type="match status" value="1"/>
</dbReference>
<dbReference type="InterPro" id="IPR003343">
    <property type="entry name" value="Big_2"/>
</dbReference>
<dbReference type="InterPro" id="IPR011050">
    <property type="entry name" value="Pectin_lyase_fold/virulence"/>
</dbReference>
<proteinExistence type="predicted"/>
<dbReference type="Pfam" id="PF13385">
    <property type="entry name" value="Laminin_G_3"/>
    <property type="match status" value="1"/>
</dbReference>
<dbReference type="InterPro" id="IPR008964">
    <property type="entry name" value="Invasin/intimin_cell_adhesion"/>
</dbReference>
<dbReference type="Proteomes" id="UP000019364">
    <property type="component" value="Unassembled WGS sequence"/>
</dbReference>
<evidence type="ECO:0000313" key="6">
    <source>
        <dbReference type="EMBL" id="GAF10672.1"/>
    </source>
</evidence>
<feature type="domain" description="LamG-like jellyroll fold" evidence="4">
    <location>
        <begin position="695"/>
        <end position="823"/>
    </location>
</feature>
<dbReference type="SMART" id="SM00560">
    <property type="entry name" value="LamGL"/>
    <property type="match status" value="1"/>
</dbReference>
<dbReference type="OrthoDB" id="3333873at2"/>
<dbReference type="eggNOG" id="COG5492">
    <property type="taxonomic scope" value="Bacteria"/>
</dbReference>
<evidence type="ECO:0000313" key="7">
    <source>
        <dbReference type="Proteomes" id="UP000019364"/>
    </source>
</evidence>
<dbReference type="EMBL" id="BAVZ01000031">
    <property type="protein sequence ID" value="GAF10672.1"/>
    <property type="molecule type" value="Genomic_DNA"/>
</dbReference>
<dbReference type="STRING" id="1236976.JCM16418_4891"/>
<reference evidence="6 7" key="1">
    <citation type="journal article" date="2014" name="Genome Announc.">
        <title>Draft Genome Sequence of Paenibacillus pini JCM 16418T, Isolated from the Rhizosphere of Pine Tree.</title>
        <authorList>
            <person name="Yuki M."/>
            <person name="Oshima K."/>
            <person name="Suda W."/>
            <person name="Oshida Y."/>
            <person name="Kitamura K."/>
            <person name="Iida Y."/>
            <person name="Hattori M."/>
            <person name="Ohkuma M."/>
        </authorList>
    </citation>
    <scope>NUCLEOTIDE SEQUENCE [LARGE SCALE GENOMIC DNA]</scope>
    <source>
        <strain evidence="6 7">JCM 16418</strain>
    </source>
</reference>
<organism evidence="6 7">
    <name type="scientific">Paenibacillus pini JCM 16418</name>
    <dbReference type="NCBI Taxonomy" id="1236976"/>
    <lineage>
        <taxon>Bacteria</taxon>
        <taxon>Bacillati</taxon>
        <taxon>Bacillota</taxon>
        <taxon>Bacilli</taxon>
        <taxon>Bacillales</taxon>
        <taxon>Paenibacillaceae</taxon>
        <taxon>Paenibacillus</taxon>
    </lineage>
</organism>
<dbReference type="Gene3D" id="2.60.120.200">
    <property type="match status" value="1"/>
</dbReference>
<dbReference type="SMART" id="SM00635">
    <property type="entry name" value="BID_2"/>
    <property type="match status" value="1"/>
</dbReference>
<dbReference type="Gene3D" id="2.160.20.10">
    <property type="entry name" value="Single-stranded right-handed beta-helix, Pectin lyase-like"/>
    <property type="match status" value="1"/>
</dbReference>
<feature type="transmembrane region" description="Helical" evidence="3">
    <location>
        <begin position="23"/>
        <end position="41"/>
    </location>
</feature>
<accession>W7YQ55</accession>
<keyword evidence="3" id="KW-1133">Transmembrane helix</keyword>
<dbReference type="AlphaFoldDB" id="W7YQ55"/>
<evidence type="ECO:0000256" key="3">
    <source>
        <dbReference type="SAM" id="Phobius"/>
    </source>
</evidence>
<dbReference type="eggNOG" id="COG3533">
    <property type="taxonomic scope" value="Bacteria"/>
</dbReference>
<evidence type="ECO:0000259" key="5">
    <source>
        <dbReference type="SMART" id="SM00635"/>
    </source>
</evidence>